<comment type="subunit">
    <text evidence="6">Forms a conjugate with ATG5.</text>
</comment>
<keyword evidence="5 6" id="KW-0072">Autophagy</keyword>
<dbReference type="SUPFAM" id="SSF54236">
    <property type="entry name" value="Ubiquitin-like"/>
    <property type="match status" value="1"/>
</dbReference>
<dbReference type="EMBL" id="NAJO01000023">
    <property type="protein sequence ID" value="OQO03870.1"/>
    <property type="molecule type" value="Genomic_DNA"/>
</dbReference>
<evidence type="ECO:0000256" key="1">
    <source>
        <dbReference type="ARBA" id="ARBA00007778"/>
    </source>
</evidence>
<keyword evidence="6" id="KW-0472">Membrane</keyword>
<keyword evidence="6" id="KW-0653">Protein transport</keyword>
<evidence type="ECO:0000256" key="5">
    <source>
        <dbReference type="ARBA" id="ARBA00023006"/>
    </source>
</evidence>
<dbReference type="OrthoDB" id="10003551at2759"/>
<dbReference type="Gene3D" id="3.10.20.90">
    <property type="entry name" value="Phosphatidylinositol 3-kinase Catalytic Subunit, Chain A, domain 1"/>
    <property type="match status" value="1"/>
</dbReference>
<evidence type="ECO:0000313" key="7">
    <source>
        <dbReference type="EMBL" id="OQO03870.1"/>
    </source>
</evidence>
<dbReference type="GO" id="GO:0034274">
    <property type="term" value="C:Atg12-Atg5-Atg16 complex"/>
    <property type="evidence" value="ECO:0007669"/>
    <property type="project" value="TreeGrafter"/>
</dbReference>
<dbReference type="GO" id="GO:0097352">
    <property type="term" value="P:autophagosome maturation"/>
    <property type="evidence" value="ECO:0007669"/>
    <property type="project" value="TreeGrafter"/>
</dbReference>
<evidence type="ECO:0000256" key="4">
    <source>
        <dbReference type="ARBA" id="ARBA00022786"/>
    </source>
</evidence>
<name>A0A1V8SXT3_9PEZI</name>
<keyword evidence="3 6" id="KW-1017">Isopeptide bond</keyword>
<proteinExistence type="inferred from homology"/>
<comment type="function">
    <text evidence="6">Ubiquitin-like protein involved in cytoplasm to vacuole transport (Cvt), autophagy vesicles formation, mitophagy, and nucleophagy.</text>
</comment>
<dbReference type="CDD" id="cd01612">
    <property type="entry name" value="Ubl_ATG12"/>
    <property type="match status" value="1"/>
</dbReference>
<dbReference type="InterPro" id="IPR029071">
    <property type="entry name" value="Ubiquitin-like_domsf"/>
</dbReference>
<dbReference type="GO" id="GO:0015031">
    <property type="term" value="P:protein transport"/>
    <property type="evidence" value="ECO:0007669"/>
    <property type="project" value="UniProtKB-KW"/>
</dbReference>
<dbReference type="AlphaFoldDB" id="A0A1V8SXT3"/>
<dbReference type="Pfam" id="PF04110">
    <property type="entry name" value="APG12"/>
    <property type="match status" value="1"/>
</dbReference>
<dbReference type="GO" id="GO:0000422">
    <property type="term" value="P:autophagy of mitochondrion"/>
    <property type="evidence" value="ECO:0007669"/>
    <property type="project" value="TreeGrafter"/>
</dbReference>
<accession>A0A1V8SXT3</accession>
<dbReference type="STRING" id="1507870.A0A1V8SXT3"/>
<keyword evidence="6" id="KW-0813">Transport</keyword>
<evidence type="ECO:0000256" key="3">
    <source>
        <dbReference type="ARBA" id="ARBA00022499"/>
    </source>
</evidence>
<dbReference type="InParanoid" id="A0A1V8SXT3"/>
<dbReference type="GO" id="GO:0000421">
    <property type="term" value="C:autophagosome membrane"/>
    <property type="evidence" value="ECO:0007669"/>
    <property type="project" value="TreeGrafter"/>
</dbReference>
<dbReference type="GO" id="GO:0000045">
    <property type="term" value="P:autophagosome assembly"/>
    <property type="evidence" value="ECO:0007669"/>
    <property type="project" value="InterPro"/>
</dbReference>
<comment type="caution">
    <text evidence="7">The sequence shown here is derived from an EMBL/GenBank/DDBJ whole genome shotgun (WGS) entry which is preliminary data.</text>
</comment>
<keyword evidence="4 6" id="KW-0833">Ubl conjugation pathway</keyword>
<dbReference type="GO" id="GO:0034727">
    <property type="term" value="P:piecemeal microautophagy of the nucleus"/>
    <property type="evidence" value="ECO:0007669"/>
    <property type="project" value="TreeGrafter"/>
</dbReference>
<dbReference type="GO" id="GO:0061723">
    <property type="term" value="P:glycophagy"/>
    <property type="evidence" value="ECO:0007669"/>
    <property type="project" value="TreeGrafter"/>
</dbReference>
<keyword evidence="8" id="KW-1185">Reference proteome</keyword>
<comment type="similarity">
    <text evidence="1 6">Belongs to the ATG12 family.</text>
</comment>
<comment type="subcellular location">
    <subcellularLocation>
        <location evidence="6">Preautophagosomal structure membrane</location>
        <topology evidence="6">Peripheral membrane protein</topology>
    </subcellularLocation>
</comment>
<protein>
    <recommendedName>
        <fullName evidence="2 6">Ubiquitin-like protein ATG12</fullName>
    </recommendedName>
</protein>
<gene>
    <name evidence="7" type="ORF">B0A48_10511</name>
</gene>
<dbReference type="PANTHER" id="PTHR13385:SF0">
    <property type="entry name" value="UBIQUITIN-LIKE PROTEIN ATG12"/>
    <property type="match status" value="1"/>
</dbReference>
<dbReference type="GO" id="GO:0034045">
    <property type="term" value="C:phagophore assembly site membrane"/>
    <property type="evidence" value="ECO:0007669"/>
    <property type="project" value="UniProtKB-SubCell"/>
</dbReference>
<organism evidence="7 8">
    <name type="scientific">Cryoendolithus antarcticus</name>
    <dbReference type="NCBI Taxonomy" id="1507870"/>
    <lineage>
        <taxon>Eukaryota</taxon>
        <taxon>Fungi</taxon>
        <taxon>Dikarya</taxon>
        <taxon>Ascomycota</taxon>
        <taxon>Pezizomycotina</taxon>
        <taxon>Dothideomycetes</taxon>
        <taxon>Dothideomycetidae</taxon>
        <taxon>Cladosporiales</taxon>
        <taxon>Cladosporiaceae</taxon>
        <taxon>Cryoendolithus</taxon>
    </lineage>
</organism>
<evidence type="ECO:0000256" key="2">
    <source>
        <dbReference type="ARBA" id="ARBA00015875"/>
    </source>
</evidence>
<sequence length="137" mass="14079">MASASPSPSPHPSDTEASTLPLPLSASVLLENLPKPTAAALATAGALPQAKVTIKLTALPGAPELKSPRFKCSSSNTFLTIVTFVRKKLGVKVGESVFCYVNSTFAPGLDEGVGGLWACFKTGEELVVSYGVTPAFG</sequence>
<dbReference type="Proteomes" id="UP000192596">
    <property type="component" value="Unassembled WGS sequence"/>
</dbReference>
<evidence type="ECO:0000313" key="8">
    <source>
        <dbReference type="Proteomes" id="UP000192596"/>
    </source>
</evidence>
<evidence type="ECO:0000256" key="6">
    <source>
        <dbReference type="RuleBase" id="RU361201"/>
    </source>
</evidence>
<dbReference type="PANTHER" id="PTHR13385">
    <property type="entry name" value="AUTOPHAGY PROTEIN 12"/>
    <property type="match status" value="1"/>
</dbReference>
<reference evidence="8" key="1">
    <citation type="submission" date="2017-03" db="EMBL/GenBank/DDBJ databases">
        <title>Genomes of endolithic fungi from Antarctica.</title>
        <authorList>
            <person name="Coleine C."/>
            <person name="Masonjones S."/>
            <person name="Stajich J.E."/>
        </authorList>
    </citation>
    <scope>NUCLEOTIDE SEQUENCE [LARGE SCALE GENOMIC DNA]</scope>
    <source>
        <strain evidence="8">CCFEE 5527</strain>
    </source>
</reference>
<dbReference type="GO" id="GO:0019776">
    <property type="term" value="F:Atg8-family ligase activity"/>
    <property type="evidence" value="ECO:0007669"/>
    <property type="project" value="TreeGrafter"/>
</dbReference>
<dbReference type="InterPro" id="IPR007242">
    <property type="entry name" value="Atg12"/>
</dbReference>